<dbReference type="Gene3D" id="3.20.20.70">
    <property type="entry name" value="Aldolase class I"/>
    <property type="match status" value="1"/>
</dbReference>
<evidence type="ECO:0000313" key="6">
    <source>
        <dbReference type="EMBL" id="PRC92790.1"/>
    </source>
</evidence>
<name>A0A2S9GYL4_9BURK</name>
<keyword evidence="5" id="KW-0411">Iron-sulfur</keyword>
<comment type="cofactor">
    <cofactor evidence="1">
        <name>[4Fe-4S] cluster</name>
        <dbReference type="ChEBI" id="CHEBI:49883"/>
    </cofactor>
</comment>
<gene>
    <name evidence="6" type="ORF">S2091_2520</name>
</gene>
<dbReference type="AlphaFoldDB" id="A0A2S9GYL4"/>
<dbReference type="InterPro" id="IPR013785">
    <property type="entry name" value="Aldolase_TIM"/>
</dbReference>
<keyword evidence="4" id="KW-0408">Iron</keyword>
<dbReference type="GO" id="GO:0046872">
    <property type="term" value="F:metal ion binding"/>
    <property type="evidence" value="ECO:0007669"/>
    <property type="project" value="UniProtKB-KW"/>
</dbReference>
<evidence type="ECO:0000256" key="5">
    <source>
        <dbReference type="ARBA" id="ARBA00023014"/>
    </source>
</evidence>
<dbReference type="SUPFAM" id="SSF102114">
    <property type="entry name" value="Radical SAM enzymes"/>
    <property type="match status" value="1"/>
</dbReference>
<organism evidence="6 7">
    <name type="scientific">Solimicrobium silvestre</name>
    <dbReference type="NCBI Taxonomy" id="2099400"/>
    <lineage>
        <taxon>Bacteria</taxon>
        <taxon>Pseudomonadati</taxon>
        <taxon>Pseudomonadota</taxon>
        <taxon>Betaproteobacteria</taxon>
        <taxon>Burkholderiales</taxon>
        <taxon>Oxalobacteraceae</taxon>
        <taxon>Solimicrobium</taxon>
    </lineage>
</organism>
<keyword evidence="7" id="KW-1185">Reference proteome</keyword>
<comment type="caution">
    <text evidence="6">The sequence shown here is derived from an EMBL/GenBank/DDBJ whole genome shotgun (WGS) entry which is preliminary data.</text>
</comment>
<dbReference type="Proteomes" id="UP000237839">
    <property type="component" value="Unassembled WGS sequence"/>
</dbReference>
<dbReference type="InterPro" id="IPR007197">
    <property type="entry name" value="rSAM"/>
</dbReference>
<dbReference type="SFLD" id="SFLDS00029">
    <property type="entry name" value="Radical_SAM"/>
    <property type="match status" value="1"/>
</dbReference>
<keyword evidence="2" id="KW-0949">S-adenosyl-L-methionine</keyword>
<evidence type="ECO:0000256" key="1">
    <source>
        <dbReference type="ARBA" id="ARBA00001966"/>
    </source>
</evidence>
<dbReference type="CDD" id="cd01335">
    <property type="entry name" value="Radical_SAM"/>
    <property type="match status" value="1"/>
</dbReference>
<dbReference type="GO" id="GO:0003824">
    <property type="term" value="F:catalytic activity"/>
    <property type="evidence" value="ECO:0007669"/>
    <property type="project" value="InterPro"/>
</dbReference>
<evidence type="ECO:0000256" key="2">
    <source>
        <dbReference type="ARBA" id="ARBA00022691"/>
    </source>
</evidence>
<dbReference type="RefSeq" id="WP_243405408.1">
    <property type="nucleotide sequence ID" value="NZ_PUGF01000011.1"/>
</dbReference>
<protein>
    <submittedName>
        <fullName evidence="6">4Fe-4S single cluster domain</fullName>
    </submittedName>
</protein>
<evidence type="ECO:0000313" key="7">
    <source>
        <dbReference type="Proteomes" id="UP000237839"/>
    </source>
</evidence>
<dbReference type="EMBL" id="PUGF01000011">
    <property type="protein sequence ID" value="PRC92790.1"/>
    <property type="molecule type" value="Genomic_DNA"/>
</dbReference>
<keyword evidence="3" id="KW-0479">Metal-binding</keyword>
<evidence type="ECO:0000256" key="3">
    <source>
        <dbReference type="ARBA" id="ARBA00022723"/>
    </source>
</evidence>
<reference evidence="6 7" key="1">
    <citation type="submission" date="2018-02" db="EMBL/GenBank/DDBJ databases">
        <title>Solimicrobium silvestre gen. nov., sp. nov., isolated from alpine forest soil.</title>
        <authorList>
            <person name="Margesin R."/>
            <person name="Albuquerque L."/>
            <person name="Zhang D.-C."/>
            <person name="Froufe H.J.C."/>
            <person name="Severino R."/>
            <person name="Roxo I."/>
            <person name="Egas C."/>
            <person name="Da Costa M.S."/>
        </authorList>
    </citation>
    <scope>NUCLEOTIDE SEQUENCE [LARGE SCALE GENOMIC DNA]</scope>
    <source>
        <strain evidence="6 7">S20-91</strain>
    </source>
</reference>
<dbReference type="GO" id="GO:0051536">
    <property type="term" value="F:iron-sulfur cluster binding"/>
    <property type="evidence" value="ECO:0007669"/>
    <property type="project" value="UniProtKB-KW"/>
</dbReference>
<sequence>MNAQIESHQQRKLAIAERLPVLLAGAPDLAQRFKAVREFSSQIRASEYHLTNACNIRCKGCWFFEFGHDKTSTEAKDLADWEQFTIDQSYQGINCALLIGGEPTLFADRIGAFAETMQYVSISTNGLKPFPNRDPFRNVTVFISLFGGGPLDDQLRAIKPSGTAFTGLFETTLKNYHNDPRATFVFAATEDGIEYIEPTVKRIRDNGNVVTFNFYSKYNTGHPLRMKNERRLLEEMQRVRNEYPETVLNHPSHIEAIVTGKTWCGTFGHDVCPSISQDHPGNAARQANGNPTLPLFNAYKADLKTLEICCTSGRCSDCRDSQAVYSWLMVSLSKSLDSIETLTTWVEVAESYWRQFIWSPYHHSAKNKPDQRELNLAGIHIERNSRPLSHFPA</sequence>
<accession>A0A2S9GYL4</accession>
<dbReference type="InterPro" id="IPR058240">
    <property type="entry name" value="rSAM_sf"/>
</dbReference>
<proteinExistence type="predicted"/>
<evidence type="ECO:0000256" key="4">
    <source>
        <dbReference type="ARBA" id="ARBA00023004"/>
    </source>
</evidence>